<dbReference type="PANTHER" id="PTHR44845">
    <property type="entry name" value="CARRIER DOMAIN-CONTAINING PROTEIN"/>
    <property type="match status" value="1"/>
</dbReference>
<dbReference type="Proteomes" id="UP001212997">
    <property type="component" value="Unassembled WGS sequence"/>
</dbReference>
<comment type="caution">
    <text evidence="4">The sequence shown here is derived from an EMBL/GenBank/DDBJ whole genome shotgun (WGS) entry which is preliminary data.</text>
</comment>
<dbReference type="InterPro" id="IPR036291">
    <property type="entry name" value="NAD(P)-bd_dom_sf"/>
</dbReference>
<protein>
    <recommendedName>
        <fullName evidence="3">Thioester reductase (TE) domain-containing protein</fullName>
    </recommendedName>
</protein>
<accession>A0AAD5VGZ9</accession>
<dbReference type="EMBL" id="JANAWD010000003">
    <property type="protein sequence ID" value="KAJ3492164.1"/>
    <property type="molecule type" value="Genomic_DNA"/>
</dbReference>
<dbReference type="AlphaFoldDB" id="A0AAD5VGZ9"/>
<proteinExistence type="predicted"/>
<name>A0AAD5VGZ9_9APHY</name>
<dbReference type="Gene3D" id="3.40.50.720">
    <property type="entry name" value="NAD(P)-binding Rossmann-like Domain"/>
    <property type="match status" value="1"/>
</dbReference>
<dbReference type="SUPFAM" id="SSF51735">
    <property type="entry name" value="NAD(P)-binding Rossmann-fold domains"/>
    <property type="match status" value="1"/>
</dbReference>
<keyword evidence="5" id="KW-1185">Reference proteome</keyword>
<feature type="domain" description="Thioester reductase (TE)" evidence="3">
    <location>
        <begin position="45"/>
        <end position="269"/>
    </location>
</feature>
<gene>
    <name evidence="4" type="ORF">NLI96_g178</name>
</gene>
<evidence type="ECO:0000259" key="3">
    <source>
        <dbReference type="Pfam" id="PF07993"/>
    </source>
</evidence>
<dbReference type="PANTHER" id="PTHR44845:SF1">
    <property type="entry name" value="L-2-AMINOADIPATE REDUCTASE"/>
    <property type="match status" value="1"/>
</dbReference>
<evidence type="ECO:0000313" key="5">
    <source>
        <dbReference type="Proteomes" id="UP001212997"/>
    </source>
</evidence>
<evidence type="ECO:0000256" key="2">
    <source>
        <dbReference type="ARBA" id="ARBA00022553"/>
    </source>
</evidence>
<evidence type="ECO:0000313" key="4">
    <source>
        <dbReference type="EMBL" id="KAJ3492164.1"/>
    </source>
</evidence>
<sequence>MALSDQCGDHTQRVLDILSRFTSAFPQGRPSAVVQGQTRGDVILVTGTTGGLGCNILAHLCLDPHVKKIYALNRSSPHKGLEERQVEIFKQRGVLEDCLNHPKYQLVEARLSEPLLGLNTELYTEICESVTHIIHSAWSINLVKPLDNFEDCLQGTRNLIDLAVASPQLTIPKFVFVSSISAVRNYSGVSVPEEPIPDPSVCFGFGYSESKWVGEQIVYHASQSTGLRATSVRVGILCGDRNGHWNTSELYPSVVKSALELRYLPNTEDALLPWIPTFEAAGILCAMRNSEHPVLHLESPNPAVWSEVFGMLAKELGVSLMPDDVWLSLLQDYSNHGDLPKAERRARVPAIDFIPYLLDVDFSTYRYQGYPHVDTSKAVQVVPMLKDIRITEEMVTKWVNHWREIGFLPRKETLRAVRSKL</sequence>
<dbReference type="InterPro" id="IPR013120">
    <property type="entry name" value="FAR_NAD-bd"/>
</dbReference>
<keyword evidence="2" id="KW-0597">Phosphoprotein</keyword>
<reference evidence="4" key="1">
    <citation type="submission" date="2022-07" db="EMBL/GenBank/DDBJ databases">
        <title>Genome Sequence of Physisporinus lineatus.</title>
        <authorList>
            <person name="Buettner E."/>
        </authorList>
    </citation>
    <scope>NUCLEOTIDE SEQUENCE</scope>
    <source>
        <strain evidence="4">VT162</strain>
    </source>
</reference>
<dbReference type="Pfam" id="PF07993">
    <property type="entry name" value="NAD_binding_4"/>
    <property type="match status" value="1"/>
</dbReference>
<evidence type="ECO:0000256" key="1">
    <source>
        <dbReference type="ARBA" id="ARBA00022450"/>
    </source>
</evidence>
<organism evidence="4 5">
    <name type="scientific">Meripilus lineatus</name>
    <dbReference type="NCBI Taxonomy" id="2056292"/>
    <lineage>
        <taxon>Eukaryota</taxon>
        <taxon>Fungi</taxon>
        <taxon>Dikarya</taxon>
        <taxon>Basidiomycota</taxon>
        <taxon>Agaricomycotina</taxon>
        <taxon>Agaricomycetes</taxon>
        <taxon>Polyporales</taxon>
        <taxon>Meripilaceae</taxon>
        <taxon>Meripilus</taxon>
    </lineage>
</organism>
<keyword evidence="1" id="KW-0596">Phosphopantetheine</keyword>